<dbReference type="EMBL" id="UOGI01000379">
    <property type="protein sequence ID" value="VAX34731.1"/>
    <property type="molecule type" value="Genomic_DNA"/>
</dbReference>
<accession>A0A3B1D7G9</accession>
<feature type="transmembrane region" description="Helical" evidence="6">
    <location>
        <begin position="127"/>
        <end position="147"/>
    </location>
</feature>
<dbReference type="InterPro" id="IPR001734">
    <property type="entry name" value="Na/solute_symporter"/>
</dbReference>
<dbReference type="PANTHER" id="PTHR11819:SF77">
    <property type="entry name" value="SODIUM_GLUCOSE COTRANSPORT PROTEIN"/>
    <property type="match status" value="1"/>
</dbReference>
<keyword evidence="3 6" id="KW-0812">Transmembrane</keyword>
<feature type="transmembrane region" description="Helical" evidence="6">
    <location>
        <begin position="6"/>
        <end position="25"/>
    </location>
</feature>
<dbReference type="InterPro" id="IPR038377">
    <property type="entry name" value="Na/Glc_symporter_sf"/>
</dbReference>
<feature type="transmembrane region" description="Helical" evidence="6">
    <location>
        <begin position="428"/>
        <end position="448"/>
    </location>
</feature>
<feature type="transmembrane region" description="Helical" evidence="6">
    <location>
        <begin position="404"/>
        <end position="421"/>
    </location>
</feature>
<reference evidence="7" key="1">
    <citation type="submission" date="2018-06" db="EMBL/GenBank/DDBJ databases">
        <authorList>
            <person name="Zhirakovskaya E."/>
        </authorList>
    </citation>
    <scope>NUCLEOTIDE SEQUENCE</scope>
</reference>
<feature type="transmembrane region" description="Helical" evidence="6">
    <location>
        <begin position="379"/>
        <end position="398"/>
    </location>
</feature>
<gene>
    <name evidence="7" type="ORF">MNBD_NITROSPIRAE03-1961</name>
</gene>
<dbReference type="GO" id="GO:0005886">
    <property type="term" value="C:plasma membrane"/>
    <property type="evidence" value="ECO:0007669"/>
    <property type="project" value="TreeGrafter"/>
</dbReference>
<dbReference type="GO" id="GO:0005412">
    <property type="term" value="F:D-glucose:sodium symporter activity"/>
    <property type="evidence" value="ECO:0007669"/>
    <property type="project" value="TreeGrafter"/>
</dbReference>
<feature type="transmembrane region" description="Helical" evidence="6">
    <location>
        <begin position="186"/>
        <end position="204"/>
    </location>
</feature>
<evidence type="ECO:0000313" key="7">
    <source>
        <dbReference type="EMBL" id="VAX34731.1"/>
    </source>
</evidence>
<keyword evidence="5 6" id="KW-0472">Membrane</keyword>
<evidence type="ECO:0000256" key="2">
    <source>
        <dbReference type="ARBA" id="ARBA00006434"/>
    </source>
</evidence>
<evidence type="ECO:0000256" key="6">
    <source>
        <dbReference type="SAM" id="Phobius"/>
    </source>
</evidence>
<dbReference type="PROSITE" id="PS50283">
    <property type="entry name" value="NA_SOLUT_SYMP_3"/>
    <property type="match status" value="1"/>
</dbReference>
<dbReference type="CDD" id="cd11477">
    <property type="entry name" value="SLC5sbd_u1"/>
    <property type="match status" value="1"/>
</dbReference>
<evidence type="ECO:0000256" key="3">
    <source>
        <dbReference type="ARBA" id="ARBA00022692"/>
    </source>
</evidence>
<evidence type="ECO:0000256" key="1">
    <source>
        <dbReference type="ARBA" id="ARBA00004141"/>
    </source>
</evidence>
<dbReference type="Gene3D" id="1.20.1730.10">
    <property type="entry name" value="Sodium/glucose cotransporter"/>
    <property type="match status" value="1"/>
</dbReference>
<feature type="transmembrane region" description="Helical" evidence="6">
    <location>
        <begin position="333"/>
        <end position="359"/>
    </location>
</feature>
<protein>
    <submittedName>
        <fullName evidence="7">Sodium-solute symporter, putative</fullName>
    </submittedName>
</protein>
<feature type="transmembrane region" description="Helical" evidence="6">
    <location>
        <begin position="78"/>
        <end position="98"/>
    </location>
</feature>
<feature type="transmembrane region" description="Helical" evidence="6">
    <location>
        <begin position="159"/>
        <end position="179"/>
    </location>
</feature>
<feature type="transmembrane region" description="Helical" evidence="6">
    <location>
        <begin position="295"/>
        <end position="313"/>
    </location>
</feature>
<proteinExistence type="inferred from homology"/>
<feature type="transmembrane region" description="Helical" evidence="6">
    <location>
        <begin position="460"/>
        <end position="481"/>
    </location>
</feature>
<feature type="transmembrane region" description="Helical" evidence="6">
    <location>
        <begin position="550"/>
        <end position="571"/>
    </location>
</feature>
<dbReference type="AlphaFoldDB" id="A0A3B1D7G9"/>
<feature type="transmembrane region" description="Helical" evidence="6">
    <location>
        <begin position="237"/>
        <end position="255"/>
    </location>
</feature>
<dbReference type="Pfam" id="PF00474">
    <property type="entry name" value="SSF"/>
    <property type="match status" value="1"/>
</dbReference>
<comment type="subcellular location">
    <subcellularLocation>
        <location evidence="1">Membrane</location>
        <topology evidence="1">Multi-pass membrane protein</topology>
    </subcellularLocation>
</comment>
<evidence type="ECO:0000256" key="5">
    <source>
        <dbReference type="ARBA" id="ARBA00023136"/>
    </source>
</evidence>
<evidence type="ECO:0000256" key="4">
    <source>
        <dbReference type="ARBA" id="ARBA00022989"/>
    </source>
</evidence>
<dbReference type="PANTHER" id="PTHR11819">
    <property type="entry name" value="SOLUTE CARRIER FAMILY 5"/>
    <property type="match status" value="1"/>
</dbReference>
<organism evidence="7">
    <name type="scientific">hydrothermal vent metagenome</name>
    <dbReference type="NCBI Taxonomy" id="652676"/>
    <lineage>
        <taxon>unclassified sequences</taxon>
        <taxon>metagenomes</taxon>
        <taxon>ecological metagenomes</taxon>
    </lineage>
</organism>
<keyword evidence="4 6" id="KW-1133">Transmembrane helix</keyword>
<name>A0A3B1D7G9_9ZZZZ</name>
<feature type="transmembrane region" description="Helical" evidence="6">
    <location>
        <begin position="524"/>
        <end position="544"/>
    </location>
</feature>
<comment type="similarity">
    <text evidence="2">Belongs to the sodium:solute symporter (SSF) (TC 2.A.21) family.</text>
</comment>
<sequence length="586" mass="66168">MRITQIDWIIIIAYMVMSLVLGLYFTKKASSSTEEFFLSGRNLPWWLVGTSMVATTFSSDTPLYVTGLVRSQGIYENWQWWCFVISGMLSVAVFAKLWKSAGVMTDVELTEMRYSGRPALILRGFKAIYFSVFIHTIIKAQVILAMVKILDVTMGWDKWQAIFISSGITIVYSLMSGYWGVIVTDFLQFIIAMIGAVLIAYFAVDKAGGLNMLTSRIDSIYGSGQHYTDFFPPLDGGFFSLPVLMFIAYMGMSWWSKYSSDGGGVIVQRMVSCKDEKHAVGATLYFNIANYALRSWPWIVAAVASLILYPAVTDHESVYPMMVVDLLPEGVRGLMLASFFAAFMSTLSTYLNLSSMYFINDFYRRFVNRDNSEKHYITVTRISILVLSLITAVVTYYATSIVEVFKFLIAFGSGTGLVYLMRWFWWRVNAWSEVSAMVASTLISSYIYVAHPGFPFYEKLFLIIFFSTVIWVTVTLLTGPVDEKHLLEFYRKVNVGGAGWKRIEGKLHHAENLNKGLKVSIRDWLYGCIFIYGITIGLGMLLFGRFVEGGIYAFVGLLFGVFVFRGLSGVVEEGEGERLKRVKTGD</sequence>
<feature type="transmembrane region" description="Helical" evidence="6">
    <location>
        <begin position="45"/>
        <end position="66"/>
    </location>
</feature>